<dbReference type="PROSITE" id="PS00162">
    <property type="entry name" value="ALPHA_CA_1"/>
    <property type="match status" value="1"/>
</dbReference>
<evidence type="ECO:0000259" key="10">
    <source>
        <dbReference type="PROSITE" id="PS51144"/>
    </source>
</evidence>
<sequence>MFLSTISAISFVQVAIASCAHGVEWIHPFSANIAPAAFSYGTTTGPLNWHNLNANNILCGSGTNQSPILLNTTSSLAPSGSITLNVPPVPNVAFENLGTTVEVIINGTLKAGDAAWNFKQRVSHCSRCATSYMLNVSMCRFHFHTPSEHRVNLVHYEAEMHFVFTAADGSAKITVLAFLIQIGPGSSYPFLENIFSHLPSIPNAGQTTQVPRVDMRGFVAHANQMSYYQYTGSLTTPPCSEGVTWYVATTPIPMYVRTYRNLKNTIGSNSRYTQSDLGQANILHLL</sequence>
<keyword evidence="9" id="KW-0732">Signal</keyword>
<dbReference type="GO" id="GO:0008270">
    <property type="term" value="F:zinc ion binding"/>
    <property type="evidence" value="ECO:0007669"/>
    <property type="project" value="UniProtKB-UniRule"/>
</dbReference>
<accession>A0A166LAK2</accession>
<dbReference type="Pfam" id="PF00194">
    <property type="entry name" value="Carb_anhydrase"/>
    <property type="match status" value="1"/>
</dbReference>
<dbReference type="InterPro" id="IPR001148">
    <property type="entry name" value="CA_dom"/>
</dbReference>
<dbReference type="EMBL" id="KV417537">
    <property type="protein sequence ID" value="KZP22749.1"/>
    <property type="molecule type" value="Genomic_DNA"/>
</dbReference>
<dbReference type="SMART" id="SM01057">
    <property type="entry name" value="Carb_anhydrase"/>
    <property type="match status" value="1"/>
</dbReference>
<organism evidence="11 12">
    <name type="scientific">Athelia psychrophila</name>
    <dbReference type="NCBI Taxonomy" id="1759441"/>
    <lineage>
        <taxon>Eukaryota</taxon>
        <taxon>Fungi</taxon>
        <taxon>Dikarya</taxon>
        <taxon>Basidiomycota</taxon>
        <taxon>Agaricomycotina</taxon>
        <taxon>Agaricomycetes</taxon>
        <taxon>Agaricomycetidae</taxon>
        <taxon>Atheliales</taxon>
        <taxon>Atheliaceae</taxon>
        <taxon>Athelia</taxon>
    </lineage>
</organism>
<dbReference type="OrthoDB" id="429145at2759"/>
<protein>
    <recommendedName>
        <fullName evidence="4 9">Carbonic anhydrase</fullName>
        <ecNumber evidence="4 9">4.2.1.1</ecNumber>
    </recommendedName>
</protein>
<dbReference type="InterPro" id="IPR018338">
    <property type="entry name" value="Carbonic_anhydrase_a-class_CS"/>
</dbReference>
<dbReference type="EC" id="4.2.1.1" evidence="4 9"/>
<evidence type="ECO:0000256" key="3">
    <source>
        <dbReference type="ARBA" id="ARBA00010718"/>
    </source>
</evidence>
<comment type="similarity">
    <text evidence="3 9">Belongs to the alpha-carbonic anhydrase family.</text>
</comment>
<reference evidence="11 12" key="1">
    <citation type="journal article" date="2016" name="Mol. Biol. Evol.">
        <title>Comparative Genomics of Early-Diverging Mushroom-Forming Fungi Provides Insights into the Origins of Lignocellulose Decay Capabilities.</title>
        <authorList>
            <person name="Nagy L.G."/>
            <person name="Riley R."/>
            <person name="Tritt A."/>
            <person name="Adam C."/>
            <person name="Daum C."/>
            <person name="Floudas D."/>
            <person name="Sun H."/>
            <person name="Yadav J.S."/>
            <person name="Pangilinan J."/>
            <person name="Larsson K.H."/>
            <person name="Matsuura K."/>
            <person name="Barry K."/>
            <person name="Labutti K."/>
            <person name="Kuo R."/>
            <person name="Ohm R.A."/>
            <person name="Bhattacharya S.S."/>
            <person name="Shirouzu T."/>
            <person name="Yoshinaga Y."/>
            <person name="Martin F.M."/>
            <person name="Grigoriev I.V."/>
            <person name="Hibbett D.S."/>
        </authorList>
    </citation>
    <scope>NUCLEOTIDE SEQUENCE [LARGE SCALE GENOMIC DNA]</scope>
    <source>
        <strain evidence="11 12">CBS 109695</strain>
    </source>
</reference>
<comment type="function">
    <text evidence="2 9">Reversible hydration of carbon dioxide.</text>
</comment>
<keyword evidence="5 9" id="KW-0479">Metal-binding</keyword>
<dbReference type="SUPFAM" id="SSF51069">
    <property type="entry name" value="Carbonic anhydrase"/>
    <property type="match status" value="1"/>
</dbReference>
<feature type="signal peptide" evidence="9">
    <location>
        <begin position="1"/>
        <end position="22"/>
    </location>
</feature>
<dbReference type="Gene3D" id="3.10.200.10">
    <property type="entry name" value="Alpha carbonic anhydrase"/>
    <property type="match status" value="1"/>
</dbReference>
<dbReference type="STRING" id="436010.A0A166LAK2"/>
<dbReference type="InterPro" id="IPR041891">
    <property type="entry name" value="Alpha_CA_prokaryot-like"/>
</dbReference>
<evidence type="ECO:0000256" key="7">
    <source>
        <dbReference type="ARBA" id="ARBA00023239"/>
    </source>
</evidence>
<evidence type="ECO:0000256" key="2">
    <source>
        <dbReference type="ARBA" id="ARBA00002904"/>
    </source>
</evidence>
<dbReference type="Proteomes" id="UP000076532">
    <property type="component" value="Unassembled WGS sequence"/>
</dbReference>
<evidence type="ECO:0000256" key="8">
    <source>
        <dbReference type="ARBA" id="ARBA00048348"/>
    </source>
</evidence>
<comment type="cofactor">
    <cofactor evidence="1 9">
        <name>Zn(2+)</name>
        <dbReference type="ChEBI" id="CHEBI:29105"/>
    </cofactor>
</comment>
<feature type="chain" id="PRO_5025099283" description="Carbonic anhydrase" evidence="9">
    <location>
        <begin position="23"/>
        <end position="286"/>
    </location>
</feature>
<dbReference type="PANTHER" id="PTHR18952">
    <property type="entry name" value="CARBONIC ANHYDRASE"/>
    <property type="match status" value="1"/>
</dbReference>
<dbReference type="InterPro" id="IPR036398">
    <property type="entry name" value="CA_dom_sf"/>
</dbReference>
<evidence type="ECO:0000313" key="12">
    <source>
        <dbReference type="Proteomes" id="UP000076532"/>
    </source>
</evidence>
<evidence type="ECO:0000256" key="5">
    <source>
        <dbReference type="ARBA" id="ARBA00022723"/>
    </source>
</evidence>
<gene>
    <name evidence="11" type="ORF">FIBSPDRAFT_824212</name>
</gene>
<dbReference type="InterPro" id="IPR023561">
    <property type="entry name" value="Carbonic_anhydrase_a-class"/>
</dbReference>
<dbReference type="GO" id="GO:0004089">
    <property type="term" value="F:carbonate dehydratase activity"/>
    <property type="evidence" value="ECO:0007669"/>
    <property type="project" value="UniProtKB-UniRule"/>
</dbReference>
<evidence type="ECO:0000256" key="6">
    <source>
        <dbReference type="ARBA" id="ARBA00022833"/>
    </source>
</evidence>
<dbReference type="AlphaFoldDB" id="A0A166LAK2"/>
<proteinExistence type="inferred from homology"/>
<keyword evidence="6 9" id="KW-0862">Zinc</keyword>
<dbReference type="PROSITE" id="PS51144">
    <property type="entry name" value="ALPHA_CA_2"/>
    <property type="match status" value="1"/>
</dbReference>
<evidence type="ECO:0000256" key="4">
    <source>
        <dbReference type="ARBA" id="ARBA00012925"/>
    </source>
</evidence>
<dbReference type="PANTHER" id="PTHR18952:SF265">
    <property type="entry name" value="CARBONIC ANHYDRASE"/>
    <property type="match status" value="1"/>
</dbReference>
<comment type="catalytic activity">
    <reaction evidence="8 9">
        <text>hydrogencarbonate + H(+) = CO2 + H2O</text>
        <dbReference type="Rhea" id="RHEA:10748"/>
        <dbReference type="ChEBI" id="CHEBI:15377"/>
        <dbReference type="ChEBI" id="CHEBI:15378"/>
        <dbReference type="ChEBI" id="CHEBI:16526"/>
        <dbReference type="ChEBI" id="CHEBI:17544"/>
        <dbReference type="EC" id="4.2.1.1"/>
    </reaction>
</comment>
<name>A0A166LAK2_9AGAM</name>
<feature type="domain" description="Alpha-carbonic anhydrase" evidence="10">
    <location>
        <begin position="36"/>
        <end position="286"/>
    </location>
</feature>
<dbReference type="CDD" id="cd03124">
    <property type="entry name" value="alpha_CA_prokaryotic_like"/>
    <property type="match status" value="1"/>
</dbReference>
<evidence type="ECO:0000256" key="9">
    <source>
        <dbReference type="RuleBase" id="RU367011"/>
    </source>
</evidence>
<evidence type="ECO:0000256" key="1">
    <source>
        <dbReference type="ARBA" id="ARBA00001947"/>
    </source>
</evidence>
<evidence type="ECO:0000313" key="11">
    <source>
        <dbReference type="EMBL" id="KZP22749.1"/>
    </source>
</evidence>
<keyword evidence="12" id="KW-1185">Reference proteome</keyword>
<keyword evidence="7 9" id="KW-0456">Lyase</keyword>